<evidence type="ECO:0000313" key="9">
    <source>
        <dbReference type="Proteomes" id="UP000190057"/>
    </source>
</evidence>
<organism evidence="8 9">
    <name type="scientific">Elizabethkingia anophelis R26</name>
    <dbReference type="NCBI Taxonomy" id="1246994"/>
    <lineage>
        <taxon>Bacteria</taxon>
        <taxon>Pseudomonadati</taxon>
        <taxon>Bacteroidota</taxon>
        <taxon>Flavobacteriia</taxon>
        <taxon>Flavobacteriales</taxon>
        <taxon>Weeksellaceae</taxon>
        <taxon>Elizabethkingia</taxon>
    </lineage>
</organism>
<evidence type="ECO:0000259" key="7">
    <source>
        <dbReference type="Pfam" id="PF14322"/>
    </source>
</evidence>
<evidence type="ECO:0000256" key="2">
    <source>
        <dbReference type="ARBA" id="ARBA00006275"/>
    </source>
</evidence>
<evidence type="ECO:0000256" key="1">
    <source>
        <dbReference type="ARBA" id="ARBA00004442"/>
    </source>
</evidence>
<dbReference type="Pfam" id="PF07980">
    <property type="entry name" value="SusD_RagB"/>
    <property type="match status" value="1"/>
</dbReference>
<dbReference type="InterPro" id="IPR012944">
    <property type="entry name" value="SusD_RagB_dom"/>
</dbReference>
<dbReference type="PROSITE" id="PS51257">
    <property type="entry name" value="PROKAR_LIPOPROTEIN"/>
    <property type="match status" value="1"/>
</dbReference>
<dbReference type="Proteomes" id="UP000190057">
    <property type="component" value="Chromosome"/>
</dbReference>
<proteinExistence type="inferred from homology"/>
<dbReference type="InterPro" id="IPR033985">
    <property type="entry name" value="SusD-like_N"/>
</dbReference>
<dbReference type="Pfam" id="PF14322">
    <property type="entry name" value="SusD-like_3"/>
    <property type="match status" value="1"/>
</dbReference>
<comment type="subcellular location">
    <subcellularLocation>
        <location evidence="1">Cell outer membrane</location>
    </subcellularLocation>
</comment>
<feature type="domain" description="SusD-like N-terminal" evidence="7">
    <location>
        <begin position="68"/>
        <end position="233"/>
    </location>
</feature>
<dbReference type="EMBL" id="CP023401">
    <property type="protein sequence ID" value="ATC36526.1"/>
    <property type="molecule type" value="Genomic_DNA"/>
</dbReference>
<comment type="similarity">
    <text evidence="2">Belongs to the SusD family.</text>
</comment>
<name>A0ABM6MTQ1_9FLAO</name>
<dbReference type="InterPro" id="IPR011990">
    <property type="entry name" value="TPR-like_helical_dom_sf"/>
</dbReference>
<accession>A0ABM6MTQ1</accession>
<evidence type="ECO:0000256" key="3">
    <source>
        <dbReference type="ARBA" id="ARBA00022729"/>
    </source>
</evidence>
<reference evidence="8 9" key="1">
    <citation type="submission" date="2017-09" db="EMBL/GenBank/DDBJ databases">
        <title>Complete circularized genomes of four mosquito-derived Elizabethkingia anophelis isolates.</title>
        <authorList>
            <person name="Nicholson A.C."/>
            <person name="Xu J."/>
        </authorList>
    </citation>
    <scope>NUCLEOTIDE SEQUENCE [LARGE SCALE GENOMIC DNA]</scope>
    <source>
        <strain evidence="8 9">R26</strain>
    </source>
</reference>
<dbReference type="Gene3D" id="1.25.40.390">
    <property type="match status" value="1"/>
</dbReference>
<dbReference type="CDD" id="cd08977">
    <property type="entry name" value="SusD"/>
    <property type="match status" value="1"/>
</dbReference>
<protein>
    <submittedName>
        <fullName evidence="8">RagB/SusD family nutrient uptake outer membrane protein</fullName>
    </submittedName>
</protein>
<dbReference type="Gene3D" id="1.25.40.900">
    <property type="match status" value="1"/>
</dbReference>
<evidence type="ECO:0000313" key="8">
    <source>
        <dbReference type="EMBL" id="ATC36526.1"/>
    </source>
</evidence>
<sequence>MKKIIINSFLSTVLIAGIFSSCTDSSLEPTLSQSKDYDPNVKTLDGLKTILAGGYDKMQSVSYYGRDLIIYGEVRSDNAFSNANSNRFVTPSQMRMVVTDAYPNDTWNKIYEAVANSNIVIINGPTASGDSDQLSHLRGQAYAMRALAHFDLLRLFGQHFITGQGGMNALGVPYVTAFRESGALYPVRETVQQNYDHIMQDLDQAIALMKPTLDNANKHYFTFYAAHALKARIATYFKKYDVAEKEAAIVVNSGRYSVVSAANFENTFKQKSGANIVFAIAMNANDNLGNNSLANIYRGAAYGDIVILKNLYDAYDNGDIRKTDVFIKPNGTSTAEFRNIGKYPNTSTPDDDVPVIRFEEVVLLYAEALLNNGKAPQALIELNKIPLNRNAAPYASATMQNILLERRKELAFEGFRFDDIARTGMDMPLVDNLRQRYGVVKYGEYKYAFPIPQAEVSANSNIKQNFGYQ</sequence>
<dbReference type="SUPFAM" id="SSF48452">
    <property type="entry name" value="TPR-like"/>
    <property type="match status" value="1"/>
</dbReference>
<gene>
    <name evidence="8" type="ORF">BAZ09_010005</name>
</gene>
<evidence type="ECO:0000259" key="6">
    <source>
        <dbReference type="Pfam" id="PF07980"/>
    </source>
</evidence>
<dbReference type="Gene3D" id="2.20.20.130">
    <property type="match status" value="1"/>
</dbReference>
<evidence type="ECO:0000256" key="4">
    <source>
        <dbReference type="ARBA" id="ARBA00023136"/>
    </source>
</evidence>
<feature type="domain" description="RagB/SusD" evidence="6">
    <location>
        <begin position="328"/>
        <end position="468"/>
    </location>
</feature>
<keyword evidence="9" id="KW-1185">Reference proteome</keyword>
<keyword evidence="4" id="KW-0472">Membrane</keyword>
<keyword evidence="3" id="KW-0732">Signal</keyword>
<keyword evidence="5" id="KW-0998">Cell outer membrane</keyword>
<evidence type="ECO:0000256" key="5">
    <source>
        <dbReference type="ARBA" id="ARBA00023237"/>
    </source>
</evidence>